<dbReference type="InterPro" id="IPR003399">
    <property type="entry name" value="Mce/MlaD"/>
</dbReference>
<dbReference type="PANTHER" id="PTHR33371:SF4">
    <property type="entry name" value="INTERMEMBRANE PHOSPHOLIPID TRANSPORT SYSTEM BINDING PROTEIN MLAD"/>
    <property type="match status" value="1"/>
</dbReference>
<dbReference type="PANTHER" id="PTHR33371">
    <property type="entry name" value="INTERMEMBRANE PHOSPHOLIPID TRANSPORT SYSTEM BINDING PROTEIN MLAD-RELATED"/>
    <property type="match status" value="1"/>
</dbReference>
<keyword evidence="1" id="KW-1133">Transmembrane helix</keyword>
<gene>
    <name evidence="3" type="ORF">D6B99_01570</name>
</gene>
<dbReference type="InterPro" id="IPR052336">
    <property type="entry name" value="MlaD_Phospholipid_Transporter"/>
</dbReference>
<sequence>MKINNETKIGALTIVAIVFLFLGFNFLKGKSIFKNGFYLYAKFPESKGIVGSNPVFINGFQAGTVSEVSASKDLKEILVEIKLNQDYNIPDSSLANINSNPLGTSSVEITLGKSTKFLSTKDTLITSLTPGFLGMVGSQIKPLAEQAKNTLQDFDSVMLNINQILDSTGKENLQQIIVNLNNITQGLVTTTHSFNEALNFQTGAFAGIVRNFDDFSKNLAANNGKLDSIMTNMQKTTNNLSEADIKGVMDKLKGSVDSLNLVFAKINSTDGTLGAIINSKELYNNLNTTTNSLRILLDDLRVHPKRYVNISVFGKKDKGNYLVKPLPQDTLSSSTQK</sequence>
<evidence type="ECO:0000259" key="2">
    <source>
        <dbReference type="Pfam" id="PF02470"/>
    </source>
</evidence>
<keyword evidence="4" id="KW-1185">Reference proteome</keyword>
<feature type="transmembrane region" description="Helical" evidence="1">
    <location>
        <begin position="9"/>
        <end position="27"/>
    </location>
</feature>
<dbReference type="OrthoDB" id="9769132at2"/>
<dbReference type="Pfam" id="PF02470">
    <property type="entry name" value="MlaD"/>
    <property type="match status" value="1"/>
</dbReference>
<reference evidence="3 4" key="1">
    <citation type="submission" date="2018-09" db="EMBL/GenBank/DDBJ databases">
        <title>Arachidicoccus sp. nov., a bacterium isolated from soil.</title>
        <authorList>
            <person name="Weon H.-Y."/>
            <person name="Kwon S.-W."/>
            <person name="Lee S.A."/>
        </authorList>
    </citation>
    <scope>NUCLEOTIDE SEQUENCE [LARGE SCALE GENOMIC DNA]</scope>
    <source>
        <strain evidence="3 4">KIS59-12</strain>
    </source>
</reference>
<keyword evidence="1" id="KW-0472">Membrane</keyword>
<proteinExistence type="predicted"/>
<dbReference type="Proteomes" id="UP000266118">
    <property type="component" value="Chromosome"/>
</dbReference>
<protein>
    <submittedName>
        <fullName evidence="3">MCE family protein</fullName>
    </submittedName>
</protein>
<dbReference type="AlphaFoldDB" id="A0A386HLM4"/>
<feature type="domain" description="Mce/MlaD" evidence="2">
    <location>
        <begin position="37"/>
        <end position="110"/>
    </location>
</feature>
<dbReference type="RefSeq" id="WP_119984429.1">
    <property type="nucleotide sequence ID" value="NZ_CP032489.1"/>
</dbReference>
<evidence type="ECO:0000313" key="4">
    <source>
        <dbReference type="Proteomes" id="UP000266118"/>
    </source>
</evidence>
<evidence type="ECO:0000256" key="1">
    <source>
        <dbReference type="SAM" id="Phobius"/>
    </source>
</evidence>
<accession>A0A386HLM4</accession>
<organism evidence="3 4">
    <name type="scientific">Arachidicoccus soli</name>
    <dbReference type="NCBI Taxonomy" id="2341117"/>
    <lineage>
        <taxon>Bacteria</taxon>
        <taxon>Pseudomonadati</taxon>
        <taxon>Bacteroidota</taxon>
        <taxon>Chitinophagia</taxon>
        <taxon>Chitinophagales</taxon>
        <taxon>Chitinophagaceae</taxon>
        <taxon>Arachidicoccus</taxon>
    </lineage>
</organism>
<keyword evidence="1" id="KW-0812">Transmembrane</keyword>
<dbReference type="KEGG" id="ark:D6B99_01570"/>
<evidence type="ECO:0000313" key="3">
    <source>
        <dbReference type="EMBL" id="AYD46420.1"/>
    </source>
</evidence>
<name>A0A386HLM4_9BACT</name>
<dbReference type="EMBL" id="CP032489">
    <property type="protein sequence ID" value="AYD46420.1"/>
    <property type="molecule type" value="Genomic_DNA"/>
</dbReference>